<evidence type="ECO:0000313" key="2">
    <source>
        <dbReference type="Proteomes" id="UP000809829"/>
    </source>
</evidence>
<proteinExistence type="predicted"/>
<dbReference type="EMBL" id="JAFBFC010000004">
    <property type="protein sequence ID" value="MBM7703533.1"/>
    <property type="molecule type" value="Genomic_DNA"/>
</dbReference>
<reference evidence="1 2" key="1">
    <citation type="submission" date="2021-01" db="EMBL/GenBank/DDBJ databases">
        <title>Genomic Encyclopedia of Type Strains, Phase IV (KMG-IV): sequencing the most valuable type-strain genomes for metagenomic binning, comparative biology and taxonomic classification.</title>
        <authorList>
            <person name="Goeker M."/>
        </authorList>
    </citation>
    <scope>NUCLEOTIDE SEQUENCE [LARGE SCALE GENOMIC DNA]</scope>
    <source>
        <strain evidence="1 2">DSM 104297</strain>
    </source>
</reference>
<name>A0ABS2QWF6_9BACI</name>
<sequence length="318" mass="37431">MKVIQRLMSVLRKKRHPPLMMGATFQKQPIPIDYRSEEGLKDRPDEQYFRPSRLPILNTRLTSFQFFQPYYDKTYDEIVVPTSLLRSPEETIVHYFSVLREAENLTEAQSGGCGSVGNAKIPYPLAYNFFTNDYQQRISYSTYLDSFKGVGHTNLLKVHKLPNDPNHPSTIPYFIEIETIEGSNKEVTYFAYYYGYMYLKKEKNQYKIHELNLYGEDFLCAAYHLWQHNAEAVVAIEYGEWCKLIKKQLPTKQDGYIKQIDIVGTDGHDYQFIFFQLTNDTDILVSQYKRNKSGQWEVMKMDPRDCLEESKKKKSHNH</sequence>
<organism evidence="1 2">
    <name type="scientific">Priestia iocasae</name>
    <dbReference type="NCBI Taxonomy" id="2291674"/>
    <lineage>
        <taxon>Bacteria</taxon>
        <taxon>Bacillati</taxon>
        <taxon>Bacillota</taxon>
        <taxon>Bacilli</taxon>
        <taxon>Bacillales</taxon>
        <taxon>Bacillaceae</taxon>
        <taxon>Priestia</taxon>
    </lineage>
</organism>
<protein>
    <submittedName>
        <fullName evidence="1">Uncharacterized protein</fullName>
    </submittedName>
</protein>
<comment type="caution">
    <text evidence="1">The sequence shown here is derived from an EMBL/GenBank/DDBJ whole genome shotgun (WGS) entry which is preliminary data.</text>
</comment>
<gene>
    <name evidence="1" type="ORF">JOC83_002382</name>
</gene>
<dbReference type="Proteomes" id="UP000809829">
    <property type="component" value="Unassembled WGS sequence"/>
</dbReference>
<evidence type="ECO:0000313" key="1">
    <source>
        <dbReference type="EMBL" id="MBM7703533.1"/>
    </source>
</evidence>
<accession>A0ABS2QWF6</accession>
<dbReference type="RefSeq" id="WP_205187503.1">
    <property type="nucleotide sequence ID" value="NZ_JAFBFC010000004.1"/>
</dbReference>
<keyword evidence="2" id="KW-1185">Reference proteome</keyword>